<evidence type="ECO:0000313" key="8">
    <source>
        <dbReference type="Proteomes" id="UP000320593"/>
    </source>
</evidence>
<dbReference type="UniPathway" id="UPA00916">
    <property type="reaction ID" value="UER00888"/>
</dbReference>
<dbReference type="GO" id="GO:0048029">
    <property type="term" value="F:monosaccharide binding"/>
    <property type="evidence" value="ECO:0007669"/>
    <property type="project" value="InterPro"/>
</dbReference>
<dbReference type="HAMAP" id="MF_01661">
    <property type="entry name" value="D_rib_pyranase"/>
    <property type="match status" value="1"/>
</dbReference>
<dbReference type="PANTHER" id="PTHR37831:SF1">
    <property type="entry name" value="D-RIBOSE PYRANASE"/>
    <property type="match status" value="1"/>
</dbReference>
<dbReference type="GO" id="GO:0016872">
    <property type="term" value="F:intramolecular lyase activity"/>
    <property type="evidence" value="ECO:0007669"/>
    <property type="project" value="UniProtKB-UniRule"/>
</dbReference>
<dbReference type="AlphaFoldDB" id="A0A562THS3"/>
<keyword evidence="8" id="KW-1185">Reference proteome</keyword>
<evidence type="ECO:0000256" key="2">
    <source>
        <dbReference type="ARBA" id="ARBA00012862"/>
    </source>
</evidence>
<dbReference type="Proteomes" id="UP000320593">
    <property type="component" value="Unassembled WGS sequence"/>
</dbReference>
<comment type="caution">
    <text evidence="7">The sequence shown here is derived from an EMBL/GenBank/DDBJ whole genome shotgun (WGS) entry which is preliminary data.</text>
</comment>
<dbReference type="RefSeq" id="WP_145340672.1">
    <property type="nucleotide sequence ID" value="NZ_SMLY01000087.1"/>
</dbReference>
<dbReference type="EMBL" id="VLLF01000001">
    <property type="protein sequence ID" value="TWI93185.1"/>
    <property type="molecule type" value="Genomic_DNA"/>
</dbReference>
<comment type="subcellular location">
    <subcellularLocation>
        <location evidence="6">Cytoplasm</location>
    </subcellularLocation>
</comment>
<comment type="pathway">
    <text evidence="6">Carbohydrate metabolism; D-ribose degradation; D-ribose 5-phosphate from beta-D-ribopyranose: step 1/2.</text>
</comment>
<feature type="binding site" evidence="6">
    <location>
        <position position="103"/>
    </location>
    <ligand>
        <name>substrate</name>
    </ligand>
</feature>
<dbReference type="SUPFAM" id="SSF102546">
    <property type="entry name" value="RbsD-like"/>
    <property type="match status" value="1"/>
</dbReference>
<accession>A0A562THS3</accession>
<feature type="binding site" evidence="6">
    <location>
        <position position="28"/>
    </location>
    <ligand>
        <name>substrate</name>
    </ligand>
</feature>
<dbReference type="InterPro" id="IPR023064">
    <property type="entry name" value="D-ribose_pyranase"/>
</dbReference>
<sequence>MKKTALLNRHLSALVASLGHMDEIVVADAGLPVPAGTDVIDLAVTAGVPSLAQVLSALRSELVIEGAVYAEEAGVETEKLMQRELSAWRAGTETGNPVTKVSHTAFKARTAKARAVIRTGETTPYANIILISGVAF</sequence>
<dbReference type="GO" id="GO:0062193">
    <property type="term" value="F:D-ribose pyranase activity"/>
    <property type="evidence" value="ECO:0007669"/>
    <property type="project" value="UniProtKB-EC"/>
</dbReference>
<gene>
    <name evidence="6" type="primary">rbsD</name>
    <name evidence="7" type="ORF">JM93_00740</name>
</gene>
<dbReference type="EC" id="5.4.99.62" evidence="2 6"/>
<comment type="subunit">
    <text evidence="6">Homodecamer.</text>
</comment>
<name>A0A562THS3_9HYPH</name>
<comment type="catalytic activity">
    <reaction evidence="1 6">
        <text>beta-D-ribopyranose = beta-D-ribofuranose</text>
        <dbReference type="Rhea" id="RHEA:25432"/>
        <dbReference type="ChEBI" id="CHEBI:27476"/>
        <dbReference type="ChEBI" id="CHEBI:47002"/>
        <dbReference type="EC" id="5.4.99.62"/>
    </reaction>
</comment>
<evidence type="ECO:0000313" key="7">
    <source>
        <dbReference type="EMBL" id="TWI93185.1"/>
    </source>
</evidence>
<dbReference type="InterPro" id="IPR007721">
    <property type="entry name" value="RbsD_FucU"/>
</dbReference>
<dbReference type="InterPro" id="IPR023750">
    <property type="entry name" value="RbsD-like_sf"/>
</dbReference>
<evidence type="ECO:0000256" key="3">
    <source>
        <dbReference type="ARBA" id="ARBA00022490"/>
    </source>
</evidence>
<dbReference type="GO" id="GO:0005829">
    <property type="term" value="C:cytosol"/>
    <property type="evidence" value="ECO:0007669"/>
    <property type="project" value="TreeGrafter"/>
</dbReference>
<dbReference type="OrthoDB" id="9805009at2"/>
<protein>
    <recommendedName>
        <fullName evidence="2 6">D-ribose pyranase</fullName>
        <ecNumber evidence="2 6">5.4.99.62</ecNumber>
    </recommendedName>
</protein>
<evidence type="ECO:0000256" key="1">
    <source>
        <dbReference type="ARBA" id="ARBA00000223"/>
    </source>
</evidence>
<evidence type="ECO:0000256" key="5">
    <source>
        <dbReference type="ARBA" id="ARBA00023277"/>
    </source>
</evidence>
<dbReference type="Gene3D" id="3.40.1650.10">
    <property type="entry name" value="RbsD-like domain"/>
    <property type="match status" value="1"/>
</dbReference>
<dbReference type="NCBIfam" id="NF008761">
    <property type="entry name" value="PRK11797.1"/>
    <property type="match status" value="1"/>
</dbReference>
<evidence type="ECO:0000256" key="4">
    <source>
        <dbReference type="ARBA" id="ARBA00023235"/>
    </source>
</evidence>
<dbReference type="GO" id="GO:0019303">
    <property type="term" value="P:D-ribose catabolic process"/>
    <property type="evidence" value="ECO:0007669"/>
    <property type="project" value="UniProtKB-UniRule"/>
</dbReference>
<keyword evidence="5 6" id="KW-0119">Carbohydrate metabolism</keyword>
<evidence type="ECO:0000256" key="6">
    <source>
        <dbReference type="HAMAP-Rule" id="MF_01661"/>
    </source>
</evidence>
<feature type="active site" description="Proton donor" evidence="6">
    <location>
        <position position="20"/>
    </location>
</feature>
<organism evidence="7 8">
    <name type="scientific">Roseibium hamelinense</name>
    <dbReference type="NCBI Taxonomy" id="150831"/>
    <lineage>
        <taxon>Bacteria</taxon>
        <taxon>Pseudomonadati</taxon>
        <taxon>Pseudomonadota</taxon>
        <taxon>Alphaproteobacteria</taxon>
        <taxon>Hyphomicrobiales</taxon>
        <taxon>Stappiaceae</taxon>
        <taxon>Roseibium</taxon>
    </lineage>
</organism>
<keyword evidence="4 6" id="KW-0413">Isomerase</keyword>
<feature type="binding site" evidence="6">
    <location>
        <begin position="125"/>
        <end position="127"/>
    </location>
    <ligand>
        <name>substrate</name>
    </ligand>
</feature>
<comment type="similarity">
    <text evidence="6">Belongs to the RbsD / FucU family. RbsD subfamily.</text>
</comment>
<reference evidence="7 8" key="1">
    <citation type="submission" date="2019-07" db="EMBL/GenBank/DDBJ databases">
        <title>Genomic Encyclopedia of Archaeal and Bacterial Type Strains, Phase II (KMG-II): from individual species to whole genera.</title>
        <authorList>
            <person name="Goeker M."/>
        </authorList>
    </citation>
    <scope>NUCLEOTIDE SEQUENCE [LARGE SCALE GENOMIC DNA]</scope>
    <source>
        <strain evidence="7 8">ATCC BAA-252</strain>
    </source>
</reference>
<proteinExistence type="inferred from homology"/>
<dbReference type="Pfam" id="PF05025">
    <property type="entry name" value="RbsD_FucU"/>
    <property type="match status" value="1"/>
</dbReference>
<keyword evidence="3 6" id="KW-0963">Cytoplasm</keyword>
<comment type="function">
    <text evidence="6">Catalyzes the interconversion of beta-pyran and beta-furan forms of D-ribose.</text>
</comment>
<dbReference type="PANTHER" id="PTHR37831">
    <property type="entry name" value="D-RIBOSE PYRANASE"/>
    <property type="match status" value="1"/>
</dbReference>